<feature type="chain" id="PRO_5011749080" evidence="2">
    <location>
        <begin position="31"/>
        <end position="567"/>
    </location>
</feature>
<dbReference type="InterPro" id="IPR051922">
    <property type="entry name" value="Bact_Sporulation_Assoc"/>
</dbReference>
<dbReference type="Proteomes" id="UP000199695">
    <property type="component" value="Unassembled WGS sequence"/>
</dbReference>
<dbReference type="EMBL" id="FOCQ01000002">
    <property type="protein sequence ID" value="SEM81856.1"/>
    <property type="molecule type" value="Genomic_DNA"/>
</dbReference>
<keyword evidence="2" id="KW-0732">Signal</keyword>
<name>A0A1H8BGG7_9BACL</name>
<evidence type="ECO:0000256" key="2">
    <source>
        <dbReference type="SAM" id="SignalP"/>
    </source>
</evidence>
<dbReference type="STRING" id="1173111.SAMN05444955_102170"/>
<accession>A0A1H8BGG7</accession>
<sequence length="567" mass="60356">MAKGHRKWVSGVLSAAVISSMLAFPQFSHAESKMNLEEELLNAKKLKVIRQLEQHYDGQQKQSSKALNTRNTLSAESTAVTEQTYTGTLAENGYHAYAFTVTQAGTVQMDKGANADQYEALIFNVNALDPSPEDLQPIGNGESIAPGEYILMTIGADQVQYNLKLSGFTFEGTNVLPKLTVTSPSQTEVRLAKNAKSLTVSGDSDSEVTIHTSSQETPVMAPAGPFSKSVPVQLGYNAVDVEAVNTDGNLNGKMYDVMVPGIERIAGANRYEVSANISKKIPVLSDTVIVARGELFPDALSGGPLASLEAAPVLLTRSNNLEAPIKAEIQRRQPKRVIILGGTGAVSATVESQIKSALNNDVVIDRIAGADRYEVSKLIAERLMNIDPEFKSDSAFLASGLDFPDALAASSPAGQFFSPVLLTKKDFMPASIESFVKAHNEINTYFLVGGTGVIGTQVEQKLKSLGKQVIRLGGSTRYETATIVADFFGLHLGGHNVVSRGDLFPDALSGGPLASYSGAPIILTRPTAVDKFTAEYFGTYGAEVITILGGVGAVSADVEKQLSSYIP</sequence>
<keyword evidence="4" id="KW-1185">Reference proteome</keyword>
<feature type="signal peptide" evidence="2">
    <location>
        <begin position="1"/>
        <end position="30"/>
    </location>
</feature>
<evidence type="ECO:0000256" key="1">
    <source>
        <dbReference type="SAM" id="MobiDB-lite"/>
    </source>
</evidence>
<dbReference type="Gene3D" id="3.40.50.12090">
    <property type="match status" value="2"/>
</dbReference>
<dbReference type="RefSeq" id="WP_170839702.1">
    <property type="nucleotide sequence ID" value="NZ_FOCQ01000002.1"/>
</dbReference>
<organism evidence="3 4">
    <name type="scientific">Lihuaxuella thermophila</name>
    <dbReference type="NCBI Taxonomy" id="1173111"/>
    <lineage>
        <taxon>Bacteria</taxon>
        <taxon>Bacillati</taxon>
        <taxon>Bacillota</taxon>
        <taxon>Bacilli</taxon>
        <taxon>Bacillales</taxon>
        <taxon>Thermoactinomycetaceae</taxon>
        <taxon>Lihuaxuella</taxon>
    </lineage>
</organism>
<dbReference type="InterPro" id="IPR013783">
    <property type="entry name" value="Ig-like_fold"/>
</dbReference>
<dbReference type="PANTHER" id="PTHR30032">
    <property type="entry name" value="N-ACETYLMURAMOYL-L-ALANINE AMIDASE-RELATED"/>
    <property type="match status" value="1"/>
</dbReference>
<dbReference type="Gene3D" id="2.60.40.10">
    <property type="entry name" value="Immunoglobulins"/>
    <property type="match status" value="1"/>
</dbReference>
<proteinExistence type="predicted"/>
<dbReference type="InterPro" id="IPR007253">
    <property type="entry name" value="Cell_wall-bd_2"/>
</dbReference>
<protein>
    <submittedName>
        <fullName evidence="3">Putative cell wall binding repeat 2</fullName>
    </submittedName>
</protein>
<dbReference type="PANTHER" id="PTHR30032:SF8">
    <property type="entry name" value="GERMINATION-SPECIFIC N-ACETYLMURAMOYL-L-ALANINE AMIDASE"/>
    <property type="match status" value="1"/>
</dbReference>
<dbReference type="AlphaFoldDB" id="A0A1H8BGG7"/>
<evidence type="ECO:0000313" key="3">
    <source>
        <dbReference type="EMBL" id="SEM81856.1"/>
    </source>
</evidence>
<gene>
    <name evidence="3" type="ORF">SAMN05444955_102170</name>
</gene>
<feature type="region of interest" description="Disordered" evidence="1">
    <location>
        <begin position="59"/>
        <end position="78"/>
    </location>
</feature>
<evidence type="ECO:0000313" key="4">
    <source>
        <dbReference type="Proteomes" id="UP000199695"/>
    </source>
</evidence>
<dbReference type="Pfam" id="PF04122">
    <property type="entry name" value="CW_binding_2"/>
    <property type="match status" value="3"/>
</dbReference>
<reference evidence="3 4" key="1">
    <citation type="submission" date="2016-10" db="EMBL/GenBank/DDBJ databases">
        <authorList>
            <person name="de Groot N.N."/>
        </authorList>
    </citation>
    <scope>NUCLEOTIDE SEQUENCE [LARGE SCALE GENOMIC DNA]</scope>
    <source>
        <strain evidence="3 4">DSM 46701</strain>
    </source>
</reference>